<dbReference type="NCBIfam" id="TIGR01856">
    <property type="entry name" value="hisJ_fam"/>
    <property type="match status" value="1"/>
</dbReference>
<organism evidence="4 5">
    <name type="scientific">Desulfomarina profundi</name>
    <dbReference type="NCBI Taxonomy" id="2772557"/>
    <lineage>
        <taxon>Bacteria</taxon>
        <taxon>Pseudomonadati</taxon>
        <taxon>Thermodesulfobacteriota</taxon>
        <taxon>Desulfobulbia</taxon>
        <taxon>Desulfobulbales</taxon>
        <taxon>Desulfobulbaceae</taxon>
        <taxon>Desulfomarina</taxon>
    </lineage>
</organism>
<feature type="domain" description="PHP" evidence="3">
    <location>
        <begin position="2"/>
        <end position="122"/>
    </location>
</feature>
<evidence type="ECO:0000259" key="3">
    <source>
        <dbReference type="Pfam" id="PF02811"/>
    </source>
</evidence>
<name>A0A8D5JN39_9BACT</name>
<dbReference type="EC" id="3.1.3.15" evidence="2"/>
<dbReference type="GO" id="GO:0000105">
    <property type="term" value="P:L-histidine biosynthetic process"/>
    <property type="evidence" value="ECO:0007669"/>
    <property type="project" value="UniProtKB-UniRule"/>
</dbReference>
<dbReference type="PANTHER" id="PTHR21039:SF0">
    <property type="entry name" value="HISTIDINOL-PHOSPHATASE"/>
    <property type="match status" value="1"/>
</dbReference>
<keyword evidence="1 2" id="KW-0378">Hydrolase</keyword>
<protein>
    <recommendedName>
        <fullName evidence="2">Histidinol-phosphatase</fullName>
        <shortName evidence="2">HolPase</shortName>
        <ecNumber evidence="2">3.1.3.15</ecNumber>
    </recommendedName>
</protein>
<dbReference type="InterPro" id="IPR004013">
    <property type="entry name" value="PHP_dom"/>
</dbReference>
<gene>
    <name evidence="4" type="ORF">DGMP_29650</name>
</gene>
<accession>A0A8D5JN39</accession>
<keyword evidence="2" id="KW-0368">Histidine biosynthesis</keyword>
<evidence type="ECO:0000256" key="1">
    <source>
        <dbReference type="ARBA" id="ARBA00022801"/>
    </source>
</evidence>
<comment type="pathway">
    <text evidence="2">Amino-acid biosynthesis; L-histidine biosynthesis; L-histidine from 5-phospho-alpha-D-ribose 1-diphosphate: step 8/9.</text>
</comment>
<keyword evidence="5" id="KW-1185">Reference proteome</keyword>
<reference evidence="4" key="1">
    <citation type="submission" date="2020-09" db="EMBL/GenBank/DDBJ databases">
        <title>Desulfogranum mesoprofundum gen. nov., sp. nov., a novel mesophilic, sulfate-reducing chemolithoautotroph isolated from a deep-sea hydrothermal vent chimney in the Suiyo Seamount.</title>
        <authorList>
            <person name="Hashimoto Y."/>
            <person name="Nakagawa S."/>
        </authorList>
    </citation>
    <scope>NUCLEOTIDE SEQUENCE</scope>
    <source>
        <strain evidence="4">KT2</strain>
    </source>
</reference>
<dbReference type="GO" id="GO:0005737">
    <property type="term" value="C:cytoplasm"/>
    <property type="evidence" value="ECO:0007669"/>
    <property type="project" value="TreeGrafter"/>
</dbReference>
<dbReference type="InterPro" id="IPR010140">
    <property type="entry name" value="Histidinol_P_phosphatase_HisJ"/>
</dbReference>
<dbReference type="Proteomes" id="UP000826725">
    <property type="component" value="Chromosome"/>
</dbReference>
<dbReference type="EMBL" id="AP024086">
    <property type="protein sequence ID" value="BCL62272.1"/>
    <property type="molecule type" value="Genomic_DNA"/>
</dbReference>
<keyword evidence="2" id="KW-0028">Amino-acid biosynthesis</keyword>
<dbReference type="KEGG" id="dbk:DGMP_29650"/>
<comment type="catalytic activity">
    <reaction evidence="2">
        <text>L-histidinol phosphate + H2O = L-histidinol + phosphate</text>
        <dbReference type="Rhea" id="RHEA:14465"/>
        <dbReference type="ChEBI" id="CHEBI:15377"/>
        <dbReference type="ChEBI" id="CHEBI:43474"/>
        <dbReference type="ChEBI" id="CHEBI:57699"/>
        <dbReference type="ChEBI" id="CHEBI:57980"/>
        <dbReference type="EC" id="3.1.3.15"/>
    </reaction>
</comment>
<evidence type="ECO:0000313" key="5">
    <source>
        <dbReference type="Proteomes" id="UP000826725"/>
    </source>
</evidence>
<sequence>MGMEIETCTGYEKFVPWLINKVQPDYIVGSVHFVEDVGFDYSKNEYIKAIEKTGNPDALYCRYFDLQFEMISLLKPAVVGHFDLIRLFDDNYRKRLSKPAIQKRIRRNLQLIKKLGLILDLNLRSLAKGACEPYPSTAILDAACRLKIPVIPGDDSHSIRSVGNFMETGIQILAEKRLPAQWQKPEVLHFS</sequence>
<dbReference type="GO" id="GO:0004401">
    <property type="term" value="F:histidinol-phosphatase activity"/>
    <property type="evidence" value="ECO:0007669"/>
    <property type="project" value="UniProtKB-UniRule"/>
</dbReference>
<dbReference type="Pfam" id="PF02811">
    <property type="entry name" value="PHP"/>
    <property type="match status" value="1"/>
</dbReference>
<dbReference type="AlphaFoldDB" id="A0A8D5JN39"/>
<comment type="similarity">
    <text evidence="2">Belongs to the PHP hydrolase family. HisK subfamily.</text>
</comment>
<evidence type="ECO:0000256" key="2">
    <source>
        <dbReference type="RuleBase" id="RU366003"/>
    </source>
</evidence>
<proteinExistence type="inferred from homology"/>
<dbReference type="PANTHER" id="PTHR21039">
    <property type="entry name" value="HISTIDINOL PHOSPHATASE-RELATED"/>
    <property type="match status" value="1"/>
</dbReference>
<evidence type="ECO:0000313" key="4">
    <source>
        <dbReference type="EMBL" id="BCL62272.1"/>
    </source>
</evidence>